<dbReference type="AlphaFoldDB" id="A0A3P7JCF8"/>
<keyword evidence="2" id="KW-1185">Reference proteome</keyword>
<organism evidence="1 2">
    <name type="scientific">Strongylus vulgaris</name>
    <name type="common">Blood worm</name>
    <dbReference type="NCBI Taxonomy" id="40348"/>
    <lineage>
        <taxon>Eukaryota</taxon>
        <taxon>Metazoa</taxon>
        <taxon>Ecdysozoa</taxon>
        <taxon>Nematoda</taxon>
        <taxon>Chromadorea</taxon>
        <taxon>Rhabditida</taxon>
        <taxon>Rhabditina</taxon>
        <taxon>Rhabditomorpha</taxon>
        <taxon>Strongyloidea</taxon>
        <taxon>Strongylidae</taxon>
        <taxon>Strongylus</taxon>
    </lineage>
</organism>
<evidence type="ECO:0000313" key="1">
    <source>
        <dbReference type="EMBL" id="VDM81046.1"/>
    </source>
</evidence>
<accession>A0A3P7JCF8</accession>
<dbReference type="EMBL" id="UYYB01111217">
    <property type="protein sequence ID" value="VDM81046.1"/>
    <property type="molecule type" value="Genomic_DNA"/>
</dbReference>
<evidence type="ECO:0000313" key="2">
    <source>
        <dbReference type="Proteomes" id="UP000270094"/>
    </source>
</evidence>
<name>A0A3P7JCF8_STRVU</name>
<reference evidence="1 2" key="1">
    <citation type="submission" date="2018-11" db="EMBL/GenBank/DDBJ databases">
        <authorList>
            <consortium name="Pathogen Informatics"/>
        </authorList>
    </citation>
    <scope>NUCLEOTIDE SEQUENCE [LARGE SCALE GENOMIC DNA]</scope>
</reference>
<protein>
    <submittedName>
        <fullName evidence="1">Uncharacterized protein</fullName>
    </submittedName>
</protein>
<proteinExistence type="predicted"/>
<dbReference type="Proteomes" id="UP000270094">
    <property type="component" value="Unassembled WGS sequence"/>
</dbReference>
<gene>
    <name evidence="1" type="ORF">SVUK_LOCUS16044</name>
</gene>
<sequence length="177" mass="19977">MRGDLWLIGANVSRVSNAISKRNHGANKAKSMFISDVGRPLRYYVQIMVTNGTMTSVVSAHTIVARRPSRLAFAASHTSVTIKIALDHPQITHPSSFSWPIKKLSTRSFSHIANGVANSQKLLIYIFWTIAPIVWVNRARIPSRLTSYQGRYFEENFFISVVELLFLDTSPYRGRPL</sequence>